<evidence type="ECO:0000256" key="2">
    <source>
        <dbReference type="ARBA" id="ARBA00023315"/>
    </source>
</evidence>
<name>A0A7H2BFA3_9MICC</name>
<dbReference type="InterPro" id="IPR016181">
    <property type="entry name" value="Acyl_CoA_acyltransferase"/>
</dbReference>
<dbReference type="InterPro" id="IPR006464">
    <property type="entry name" value="AcTrfase_RimI/Ard1"/>
</dbReference>
<keyword evidence="4" id="KW-0689">Ribosomal protein</keyword>
<keyword evidence="5" id="KW-1185">Reference proteome</keyword>
<reference evidence="4 5" key="1">
    <citation type="submission" date="2020-09" db="EMBL/GenBank/DDBJ databases">
        <title>Investigation of environmental microbes.</title>
        <authorList>
            <person name="Ou Y."/>
            <person name="Kang Q."/>
        </authorList>
    </citation>
    <scope>NUCLEOTIDE SEQUENCE [LARGE SCALE GENOMIC DNA]</scope>
    <source>
        <strain evidence="4 5">KJZ-14</strain>
    </source>
</reference>
<evidence type="ECO:0000256" key="1">
    <source>
        <dbReference type="ARBA" id="ARBA00022679"/>
    </source>
</evidence>
<dbReference type="GO" id="GO:0005840">
    <property type="term" value="C:ribosome"/>
    <property type="evidence" value="ECO:0007669"/>
    <property type="project" value="UniProtKB-KW"/>
</dbReference>
<dbReference type="RefSeq" id="WP_190725032.1">
    <property type="nucleotide sequence ID" value="NZ_CP061539.1"/>
</dbReference>
<organism evidence="4 5">
    <name type="scientific">Rothia terrae</name>
    <dbReference type="NCBI Taxonomy" id="396015"/>
    <lineage>
        <taxon>Bacteria</taxon>
        <taxon>Bacillati</taxon>
        <taxon>Actinomycetota</taxon>
        <taxon>Actinomycetes</taxon>
        <taxon>Micrococcales</taxon>
        <taxon>Micrococcaceae</taxon>
        <taxon>Rothia</taxon>
    </lineage>
</organism>
<sequence length="165" mass="18259">MLNAKLPADIGTITFTEMTLHHLEAVHILETDLFPADAWPLEMFLAELQHPTRGYIAAFDRDLLVGYAGVMSIAETADVQTIAVRPTYEGRGIGRAMLDFLHREAAARGAETILLEVRADNPRAQDLYTKNGYAHIHTRPGYYNDGVDALIMQAPLTAHPTTESE</sequence>
<feature type="domain" description="N-acetyltransferase" evidence="3">
    <location>
        <begin position="13"/>
        <end position="157"/>
    </location>
</feature>
<dbReference type="GO" id="GO:0008080">
    <property type="term" value="F:N-acetyltransferase activity"/>
    <property type="evidence" value="ECO:0007669"/>
    <property type="project" value="InterPro"/>
</dbReference>
<protein>
    <submittedName>
        <fullName evidence="4">Ribosomal protein S18-alanine N-acetyltransferase</fullName>
    </submittedName>
</protein>
<evidence type="ECO:0000313" key="4">
    <source>
        <dbReference type="EMBL" id="QNV38349.1"/>
    </source>
</evidence>
<dbReference type="NCBIfam" id="TIGR01575">
    <property type="entry name" value="rimI"/>
    <property type="match status" value="1"/>
</dbReference>
<keyword evidence="4" id="KW-0687">Ribonucleoprotein</keyword>
<dbReference type="InterPro" id="IPR050832">
    <property type="entry name" value="Bact_Acetyltransf"/>
</dbReference>
<accession>A0A7H2BFA3</accession>
<evidence type="ECO:0000313" key="5">
    <source>
        <dbReference type="Proteomes" id="UP000516404"/>
    </source>
</evidence>
<evidence type="ECO:0000259" key="3">
    <source>
        <dbReference type="PROSITE" id="PS51186"/>
    </source>
</evidence>
<keyword evidence="1 4" id="KW-0808">Transferase</keyword>
<dbReference type="EMBL" id="CP061539">
    <property type="protein sequence ID" value="QNV38349.1"/>
    <property type="molecule type" value="Genomic_DNA"/>
</dbReference>
<dbReference type="PANTHER" id="PTHR43877">
    <property type="entry name" value="AMINOALKYLPHOSPHONATE N-ACETYLTRANSFERASE-RELATED-RELATED"/>
    <property type="match status" value="1"/>
</dbReference>
<dbReference type="KEGG" id="rter:IDM49_03505"/>
<dbReference type="AlphaFoldDB" id="A0A7H2BFA3"/>
<dbReference type="InterPro" id="IPR000182">
    <property type="entry name" value="GNAT_dom"/>
</dbReference>
<keyword evidence="2" id="KW-0012">Acyltransferase</keyword>
<dbReference type="PROSITE" id="PS51186">
    <property type="entry name" value="GNAT"/>
    <property type="match status" value="1"/>
</dbReference>
<dbReference type="SUPFAM" id="SSF55729">
    <property type="entry name" value="Acyl-CoA N-acyltransferases (Nat)"/>
    <property type="match status" value="1"/>
</dbReference>
<dbReference type="Pfam" id="PF00583">
    <property type="entry name" value="Acetyltransf_1"/>
    <property type="match status" value="1"/>
</dbReference>
<dbReference type="Proteomes" id="UP000516404">
    <property type="component" value="Chromosome"/>
</dbReference>
<dbReference type="Gene3D" id="3.40.630.30">
    <property type="match status" value="1"/>
</dbReference>
<gene>
    <name evidence="4" type="primary">rimI</name>
    <name evidence="4" type="ORF">IDM49_03505</name>
</gene>
<dbReference type="CDD" id="cd04301">
    <property type="entry name" value="NAT_SF"/>
    <property type="match status" value="1"/>
</dbReference>
<dbReference type="GeneID" id="96623292"/>
<proteinExistence type="predicted"/>